<evidence type="ECO:0008006" key="7">
    <source>
        <dbReference type="Google" id="ProtNLM"/>
    </source>
</evidence>
<dbReference type="SUPFAM" id="SSF51735">
    <property type="entry name" value="NAD(P)-binding Rossmann-fold domains"/>
    <property type="match status" value="1"/>
</dbReference>
<comment type="caution">
    <text evidence="5">The sequence shown here is derived from an EMBL/GenBank/DDBJ whole genome shotgun (WGS) entry which is preliminary data.</text>
</comment>
<organism evidence="5 6">
    <name type="scientific">Blepharisma stoltei</name>
    <dbReference type="NCBI Taxonomy" id="1481888"/>
    <lineage>
        <taxon>Eukaryota</taxon>
        <taxon>Sar</taxon>
        <taxon>Alveolata</taxon>
        <taxon>Ciliophora</taxon>
        <taxon>Postciliodesmatophora</taxon>
        <taxon>Heterotrichea</taxon>
        <taxon>Heterotrichida</taxon>
        <taxon>Blepharismidae</taxon>
        <taxon>Blepharisma</taxon>
    </lineage>
</organism>
<dbReference type="PANTHER" id="PTHR48106:SF18">
    <property type="entry name" value="QUINONE OXIDOREDUCTASE PIG3"/>
    <property type="match status" value="1"/>
</dbReference>
<evidence type="ECO:0000256" key="2">
    <source>
        <dbReference type="ARBA" id="ARBA00023002"/>
    </source>
</evidence>
<dbReference type="InterPro" id="IPR013154">
    <property type="entry name" value="ADH-like_N"/>
</dbReference>
<accession>A0AAU9K055</accession>
<gene>
    <name evidence="5" type="ORF">BSTOLATCC_MIC50837</name>
</gene>
<reference evidence="5" key="1">
    <citation type="submission" date="2021-09" db="EMBL/GenBank/DDBJ databases">
        <authorList>
            <consortium name="AG Swart"/>
            <person name="Singh M."/>
            <person name="Singh A."/>
            <person name="Seah K."/>
            <person name="Emmerich C."/>
        </authorList>
    </citation>
    <scope>NUCLEOTIDE SEQUENCE</scope>
    <source>
        <strain evidence="5">ATCC30299</strain>
    </source>
</reference>
<dbReference type="GO" id="GO:0070402">
    <property type="term" value="F:NADPH binding"/>
    <property type="evidence" value="ECO:0007669"/>
    <property type="project" value="TreeGrafter"/>
</dbReference>
<sequence length="388" mass="44323">MKAITLDKEEGKLSLKLQDVQIPILKPGQVLIKVEYSPIHSLDLNYIENALNCQTCTPKILGREGSGVVVRSHPLSKSWRLEGKRVSFIKLDENEGTWAEYVVCNSKDCIILNNDLSFISGSSMMYNPLAVLMVTEQIKKHNHTCIIQANSFSVLGKMMINWSRFIDVICINIVDSDAEKKILKKYKADYIVNKNKDNFSTKLRKICKSLHPTCVLQYENEEVDNEIFDALEIGGEMVIVGDSPRGKINGIPADNMIINQKKIRGISTKIWYGELNRQERRSCFKILENFRLILRTDLSEIFSASQLEIAINSFKSYGKGEASLFSFKGLSAQVSESTYEDSEDSEYEEDDDFLFSLEKLIRLYRLKLSPDKLVPRESFHIKNNSDYI</sequence>
<dbReference type="Pfam" id="PF00107">
    <property type="entry name" value="ADH_zinc_N"/>
    <property type="match status" value="1"/>
</dbReference>
<dbReference type="Gene3D" id="3.40.50.720">
    <property type="entry name" value="NAD(P)-binding Rossmann-like Domain"/>
    <property type="match status" value="1"/>
</dbReference>
<dbReference type="InterPro" id="IPR013149">
    <property type="entry name" value="ADH-like_C"/>
</dbReference>
<evidence type="ECO:0000313" key="6">
    <source>
        <dbReference type="Proteomes" id="UP001162131"/>
    </source>
</evidence>
<dbReference type="InterPro" id="IPR036291">
    <property type="entry name" value="NAD(P)-bd_dom_sf"/>
</dbReference>
<keyword evidence="6" id="KW-1185">Reference proteome</keyword>
<dbReference type="PANTHER" id="PTHR48106">
    <property type="entry name" value="QUINONE OXIDOREDUCTASE PIG3-RELATED"/>
    <property type="match status" value="1"/>
</dbReference>
<dbReference type="EMBL" id="CAJZBQ010000051">
    <property type="protein sequence ID" value="CAG9330237.1"/>
    <property type="molecule type" value="Genomic_DNA"/>
</dbReference>
<keyword evidence="1" id="KW-0521">NADP</keyword>
<protein>
    <recommendedName>
        <fullName evidence="7">Alcohol dehydrogenase N-terminal domain-containing protein</fullName>
    </recommendedName>
</protein>
<dbReference type="Pfam" id="PF08240">
    <property type="entry name" value="ADH_N"/>
    <property type="match status" value="1"/>
</dbReference>
<name>A0AAU9K055_9CILI</name>
<dbReference type="GO" id="GO:0016651">
    <property type="term" value="F:oxidoreductase activity, acting on NAD(P)H"/>
    <property type="evidence" value="ECO:0007669"/>
    <property type="project" value="TreeGrafter"/>
</dbReference>
<dbReference type="Gene3D" id="3.90.180.10">
    <property type="entry name" value="Medium-chain alcohol dehydrogenases, catalytic domain"/>
    <property type="match status" value="1"/>
</dbReference>
<evidence type="ECO:0000259" key="4">
    <source>
        <dbReference type="Pfam" id="PF08240"/>
    </source>
</evidence>
<keyword evidence="2" id="KW-0560">Oxidoreductase</keyword>
<proteinExistence type="predicted"/>
<evidence type="ECO:0000256" key="1">
    <source>
        <dbReference type="ARBA" id="ARBA00022857"/>
    </source>
</evidence>
<evidence type="ECO:0000313" key="5">
    <source>
        <dbReference type="EMBL" id="CAG9330237.1"/>
    </source>
</evidence>
<dbReference type="SUPFAM" id="SSF50129">
    <property type="entry name" value="GroES-like"/>
    <property type="match status" value="1"/>
</dbReference>
<evidence type="ECO:0000259" key="3">
    <source>
        <dbReference type="Pfam" id="PF00107"/>
    </source>
</evidence>
<dbReference type="Proteomes" id="UP001162131">
    <property type="component" value="Unassembled WGS sequence"/>
</dbReference>
<feature type="domain" description="Alcohol dehydrogenase-like C-terminal" evidence="3">
    <location>
        <begin position="156"/>
        <end position="267"/>
    </location>
</feature>
<feature type="domain" description="Alcohol dehydrogenase-like N-terminal" evidence="4">
    <location>
        <begin position="26"/>
        <end position="111"/>
    </location>
</feature>
<dbReference type="AlphaFoldDB" id="A0AAU9K055"/>
<dbReference type="InterPro" id="IPR011032">
    <property type="entry name" value="GroES-like_sf"/>
</dbReference>